<dbReference type="Pfam" id="PF04542">
    <property type="entry name" value="Sigma70_r2"/>
    <property type="match status" value="1"/>
</dbReference>
<dbReference type="GO" id="GO:0016987">
    <property type="term" value="F:sigma factor activity"/>
    <property type="evidence" value="ECO:0007669"/>
    <property type="project" value="InterPro"/>
</dbReference>
<feature type="domain" description="RNA polymerase sigma-70 region 2" evidence="2">
    <location>
        <begin position="16"/>
        <end position="80"/>
    </location>
</feature>
<dbReference type="EMBL" id="JAAQPH010000012">
    <property type="protein sequence ID" value="NIA70071.1"/>
    <property type="molecule type" value="Genomic_DNA"/>
</dbReference>
<dbReference type="PANTHER" id="PTHR30173:SF36">
    <property type="entry name" value="ECF RNA POLYMERASE SIGMA FACTOR SIGJ"/>
    <property type="match status" value="1"/>
</dbReference>
<protein>
    <submittedName>
        <fullName evidence="4">Sigma-70 family RNA polymerase sigma factor</fullName>
    </submittedName>
</protein>
<feature type="domain" description="RNA polymerase sigma factor 70 region 4 type 2" evidence="3">
    <location>
        <begin position="115"/>
        <end position="166"/>
    </location>
</feature>
<dbReference type="InterPro" id="IPR007627">
    <property type="entry name" value="RNA_pol_sigma70_r2"/>
</dbReference>
<evidence type="ECO:0000313" key="5">
    <source>
        <dbReference type="Proteomes" id="UP000761264"/>
    </source>
</evidence>
<dbReference type="SUPFAM" id="SSF54427">
    <property type="entry name" value="NTF2-like"/>
    <property type="match status" value="1"/>
</dbReference>
<dbReference type="NCBIfam" id="TIGR02937">
    <property type="entry name" value="sigma70-ECF"/>
    <property type="match status" value="1"/>
</dbReference>
<dbReference type="RefSeq" id="WP_167226321.1">
    <property type="nucleotide sequence ID" value="NZ_JAAQPH010000012.1"/>
</dbReference>
<reference evidence="4" key="1">
    <citation type="submission" date="2020-03" db="EMBL/GenBank/DDBJ databases">
        <title>Genome of Pelagibius litoralis DSM 21314T.</title>
        <authorList>
            <person name="Wang G."/>
        </authorList>
    </citation>
    <scope>NUCLEOTIDE SEQUENCE</scope>
    <source>
        <strain evidence="4">DSM 21314</strain>
    </source>
</reference>
<evidence type="ECO:0000259" key="3">
    <source>
        <dbReference type="Pfam" id="PF08281"/>
    </source>
</evidence>
<dbReference type="CDD" id="cd06171">
    <property type="entry name" value="Sigma70_r4"/>
    <property type="match status" value="1"/>
</dbReference>
<dbReference type="PANTHER" id="PTHR30173">
    <property type="entry name" value="SIGMA 19 FACTOR"/>
    <property type="match status" value="1"/>
</dbReference>
<accession>A0A967EZ41</accession>
<dbReference type="InterPro" id="IPR013325">
    <property type="entry name" value="RNA_pol_sigma_r2"/>
</dbReference>
<gene>
    <name evidence="4" type="ORF">HBA54_15810</name>
</gene>
<dbReference type="GO" id="GO:0006352">
    <property type="term" value="P:DNA-templated transcription initiation"/>
    <property type="evidence" value="ECO:0007669"/>
    <property type="project" value="InterPro"/>
</dbReference>
<dbReference type="AlphaFoldDB" id="A0A967EZ41"/>
<sequence length="301" mass="33558">MIQDSERLNREDAQVFEEARPRLLGLAYRILGSRADAEDAVQDSFLKWARAERGEIENAAAWLTTICVRRCLDLQRAAHRSRVNYVGAWLPEAVHTPVESDAEARLDLAASLTTAFLLMLERLKPKERAAYLLHEIFEMPYPEIADMLEITESTCRKWVSRAKAHIDQAKVRHVTPLEQQDQLLAAFRAAVEEGTTGPLAELLSSDIRLSTDGGGKVVALRDTLEGREAVLRFVSQGLSRYWIGFDWVVTELNGGRGVLLEKEGETVAAVSFAYDEAGKATGIFILRNPDKLAHLGPVVIH</sequence>
<organism evidence="4 5">
    <name type="scientific">Pelagibius litoralis</name>
    <dbReference type="NCBI Taxonomy" id="374515"/>
    <lineage>
        <taxon>Bacteria</taxon>
        <taxon>Pseudomonadati</taxon>
        <taxon>Pseudomonadota</taxon>
        <taxon>Alphaproteobacteria</taxon>
        <taxon>Rhodospirillales</taxon>
        <taxon>Rhodovibrionaceae</taxon>
        <taxon>Pelagibius</taxon>
    </lineage>
</organism>
<dbReference type="InterPro" id="IPR036388">
    <property type="entry name" value="WH-like_DNA-bd_sf"/>
</dbReference>
<dbReference type="SUPFAM" id="SSF88659">
    <property type="entry name" value="Sigma3 and sigma4 domains of RNA polymerase sigma factors"/>
    <property type="match status" value="1"/>
</dbReference>
<dbReference type="InterPro" id="IPR032710">
    <property type="entry name" value="NTF2-like_dom_sf"/>
</dbReference>
<dbReference type="Gene3D" id="1.10.10.10">
    <property type="entry name" value="Winged helix-like DNA-binding domain superfamily/Winged helix DNA-binding domain"/>
    <property type="match status" value="1"/>
</dbReference>
<evidence type="ECO:0000256" key="1">
    <source>
        <dbReference type="ARBA" id="ARBA00011344"/>
    </source>
</evidence>
<dbReference type="InterPro" id="IPR013249">
    <property type="entry name" value="RNA_pol_sigma70_r4_t2"/>
</dbReference>
<proteinExistence type="predicted"/>
<dbReference type="InterPro" id="IPR014284">
    <property type="entry name" value="RNA_pol_sigma-70_dom"/>
</dbReference>
<comment type="subunit">
    <text evidence="1">Interacts transiently with the RNA polymerase catalytic core formed by RpoA, RpoB, RpoC and RpoZ (2 alpha, 1 beta, 1 beta' and 1 omega subunit) to form the RNA polymerase holoenzyme that can initiate transcription.</text>
</comment>
<dbReference type="InterPro" id="IPR013324">
    <property type="entry name" value="RNA_pol_sigma_r3/r4-like"/>
</dbReference>
<comment type="caution">
    <text evidence="4">The sequence shown here is derived from an EMBL/GenBank/DDBJ whole genome shotgun (WGS) entry which is preliminary data.</text>
</comment>
<dbReference type="SUPFAM" id="SSF88946">
    <property type="entry name" value="Sigma2 domain of RNA polymerase sigma factors"/>
    <property type="match status" value="1"/>
</dbReference>
<dbReference type="Proteomes" id="UP000761264">
    <property type="component" value="Unassembled WGS sequence"/>
</dbReference>
<name>A0A967EZ41_9PROT</name>
<dbReference type="Gene3D" id="1.10.1740.10">
    <property type="match status" value="1"/>
</dbReference>
<evidence type="ECO:0000259" key="2">
    <source>
        <dbReference type="Pfam" id="PF04542"/>
    </source>
</evidence>
<dbReference type="InterPro" id="IPR052704">
    <property type="entry name" value="ECF_Sigma-70_Domain"/>
</dbReference>
<keyword evidence="5" id="KW-1185">Reference proteome</keyword>
<evidence type="ECO:0000313" key="4">
    <source>
        <dbReference type="EMBL" id="NIA70071.1"/>
    </source>
</evidence>
<dbReference type="Pfam" id="PF08281">
    <property type="entry name" value="Sigma70_r4_2"/>
    <property type="match status" value="1"/>
</dbReference>
<dbReference type="GO" id="GO:0003677">
    <property type="term" value="F:DNA binding"/>
    <property type="evidence" value="ECO:0007669"/>
    <property type="project" value="InterPro"/>
</dbReference>